<dbReference type="Gene3D" id="3.30.420.40">
    <property type="match status" value="2"/>
</dbReference>
<dbReference type="EMBL" id="JBGMEK010000011">
    <property type="protein sequence ID" value="MFA0810711.1"/>
    <property type="molecule type" value="Genomic_DNA"/>
</dbReference>
<dbReference type="RefSeq" id="WP_371838285.1">
    <property type="nucleotide sequence ID" value="NZ_JBGMEK010000011.1"/>
</dbReference>
<comment type="caution">
    <text evidence="7">The sequence shown here is derived from an EMBL/GenBank/DDBJ whole genome shotgun (WGS) entry which is preliminary data.</text>
</comment>
<reference evidence="7 8" key="1">
    <citation type="submission" date="2024-08" db="EMBL/GenBank/DDBJ databases">
        <authorList>
            <person name="Ishaq N."/>
        </authorList>
    </citation>
    <scope>NUCLEOTIDE SEQUENCE [LARGE SCALE GENOMIC DNA]</scope>
    <source>
        <strain evidence="7 8">DSM 18651</strain>
    </source>
</reference>
<sequence>MALLQISEPGQSPEPHQRKHAVGIDLGTTNSLVATVRSGSAEAIADEKGEVILPSAVHYDSNAITVGADARARAAQDPYNTMISIKRLMGRGIADIKSFGEQLPYHFADNDGGMPSIETVAGPVNPVQVSAEILKKLAQRGREALYGRDGGELDGAVITVPAYFDDAQRQATKDAAKLAGLKVLRLLNEPTAAAVAYGLDKGEEGVIAVYDLGGGTFDISLLRLSRGVFEVMSTGGDTALGGDDFDRTIAAWIAEQAGLGTDLDAGTQRQLLDSACAAKESLASAERVEVGYADWLGVLDRKIMASLLDPLIDKTLRACKRALRDAAIGVEEVQEVVLVGGSTRTLRVRERVETYFGRAPHADIDPDQVVAIGAALQADVLVGNKSGDDLLLLDVIPLSLGIETMGGLTEKLIARNTTIPVSKAQEFTTFKDGQTAMAIHVVQGERELVSDCRSLARFELRGIPPMVAGAAHIRVTFQVDADGLLAVSAMEKSSGVSADITVKPSYGLEDRDIAQMLQDSYAHAAEDIALRALREAQVEAERTLESLLVALRENGAQLLEEGELNELEHAMEALRLAHNGGDAEEIRRRMEALNKLSEPFAARRMDASIKRAMQGHSLDEFDK</sequence>
<dbReference type="SUPFAM" id="SSF100934">
    <property type="entry name" value="Heat shock protein 70kD (HSP70), C-terminal subdomain"/>
    <property type="match status" value="1"/>
</dbReference>
<evidence type="ECO:0000256" key="5">
    <source>
        <dbReference type="HAMAP-Rule" id="MF_00679"/>
    </source>
</evidence>
<keyword evidence="7" id="KW-0378">Hydrolase</keyword>
<name>A0ABV4NXP3_9GAMM</name>
<evidence type="ECO:0000256" key="4">
    <source>
        <dbReference type="ARBA" id="ARBA00023186"/>
    </source>
</evidence>
<dbReference type="Proteomes" id="UP001569428">
    <property type="component" value="Unassembled WGS sequence"/>
</dbReference>
<evidence type="ECO:0000256" key="3">
    <source>
        <dbReference type="ARBA" id="ARBA00022840"/>
    </source>
</evidence>
<evidence type="ECO:0000256" key="1">
    <source>
        <dbReference type="ARBA" id="ARBA00007381"/>
    </source>
</evidence>
<dbReference type="HAMAP" id="MF_00679">
    <property type="entry name" value="HscA"/>
    <property type="match status" value="1"/>
</dbReference>
<dbReference type="Gene3D" id="1.20.1270.10">
    <property type="match status" value="1"/>
</dbReference>
<keyword evidence="4 5" id="KW-0143">Chaperone</keyword>
<dbReference type="SUPFAM" id="SSF100920">
    <property type="entry name" value="Heat shock protein 70kD (HSP70), peptide-binding domain"/>
    <property type="match status" value="1"/>
</dbReference>
<dbReference type="InterPro" id="IPR029047">
    <property type="entry name" value="HSP70_peptide-bd_sf"/>
</dbReference>
<dbReference type="InterPro" id="IPR018181">
    <property type="entry name" value="Heat_shock_70_CS"/>
</dbReference>
<keyword evidence="3 5" id="KW-0067">ATP-binding</keyword>
<dbReference type="InterPro" id="IPR010236">
    <property type="entry name" value="ISC_FeS_clus_asmbl_HscA"/>
</dbReference>
<comment type="function">
    <text evidence="5">Chaperone involved in the maturation of iron-sulfur cluster-containing proteins. Has a low intrinsic ATPase activity which is markedly stimulated by HscB.</text>
</comment>
<keyword evidence="2 5" id="KW-0547">Nucleotide-binding</keyword>
<evidence type="ECO:0000313" key="7">
    <source>
        <dbReference type="EMBL" id="MFA0810711.1"/>
    </source>
</evidence>
<comment type="similarity">
    <text evidence="1 5 6">Belongs to the heat shock protein 70 family.</text>
</comment>
<evidence type="ECO:0000256" key="6">
    <source>
        <dbReference type="RuleBase" id="RU003322"/>
    </source>
</evidence>
<dbReference type="PROSITE" id="PS00329">
    <property type="entry name" value="HSP70_2"/>
    <property type="match status" value="1"/>
</dbReference>
<dbReference type="Gene3D" id="3.90.640.10">
    <property type="entry name" value="Actin, Chain A, domain 4"/>
    <property type="match status" value="1"/>
</dbReference>
<dbReference type="InterPro" id="IPR029048">
    <property type="entry name" value="HSP70_C_sf"/>
</dbReference>
<dbReference type="InterPro" id="IPR043129">
    <property type="entry name" value="ATPase_NBD"/>
</dbReference>
<dbReference type="SUPFAM" id="SSF53067">
    <property type="entry name" value="Actin-like ATPase domain"/>
    <property type="match status" value="2"/>
</dbReference>
<gene>
    <name evidence="5 7" type="primary">hscA</name>
    <name evidence="7" type="ORF">ACCI49_07235</name>
</gene>
<dbReference type="GO" id="GO:0016787">
    <property type="term" value="F:hydrolase activity"/>
    <property type="evidence" value="ECO:0007669"/>
    <property type="project" value="UniProtKB-KW"/>
</dbReference>
<dbReference type="NCBIfam" id="TIGR01991">
    <property type="entry name" value="HscA"/>
    <property type="match status" value="1"/>
</dbReference>
<protein>
    <recommendedName>
        <fullName evidence="5">Chaperone protein HscA homolog</fullName>
    </recommendedName>
</protein>
<organism evidence="7 8">
    <name type="scientific">Microbulbifer epialgicus</name>
    <dbReference type="NCBI Taxonomy" id="393907"/>
    <lineage>
        <taxon>Bacteria</taxon>
        <taxon>Pseudomonadati</taxon>
        <taxon>Pseudomonadota</taxon>
        <taxon>Gammaproteobacteria</taxon>
        <taxon>Cellvibrionales</taxon>
        <taxon>Microbulbiferaceae</taxon>
        <taxon>Microbulbifer</taxon>
    </lineage>
</organism>
<dbReference type="PROSITE" id="PS00297">
    <property type="entry name" value="HSP70_1"/>
    <property type="match status" value="1"/>
</dbReference>
<dbReference type="Pfam" id="PF00012">
    <property type="entry name" value="HSP70"/>
    <property type="match status" value="1"/>
</dbReference>
<dbReference type="NCBIfam" id="NF003520">
    <property type="entry name" value="PRK05183.1"/>
    <property type="match status" value="1"/>
</dbReference>
<dbReference type="PANTHER" id="PTHR19375">
    <property type="entry name" value="HEAT SHOCK PROTEIN 70KDA"/>
    <property type="match status" value="1"/>
</dbReference>
<keyword evidence="8" id="KW-1185">Reference proteome</keyword>
<accession>A0ABV4NXP3</accession>
<evidence type="ECO:0000256" key="2">
    <source>
        <dbReference type="ARBA" id="ARBA00022741"/>
    </source>
</evidence>
<dbReference type="PRINTS" id="PR00301">
    <property type="entry name" value="HEATSHOCK70"/>
</dbReference>
<dbReference type="Gene3D" id="2.60.34.10">
    <property type="entry name" value="Substrate Binding Domain Of DNAk, Chain A, domain 1"/>
    <property type="match status" value="1"/>
</dbReference>
<evidence type="ECO:0000313" key="8">
    <source>
        <dbReference type="Proteomes" id="UP001569428"/>
    </source>
</evidence>
<dbReference type="InterPro" id="IPR013126">
    <property type="entry name" value="Hsp_70_fam"/>
</dbReference>
<proteinExistence type="inferred from homology"/>